<comment type="caution">
    <text evidence="8">The sequence shown here is derived from an EMBL/GenBank/DDBJ whole genome shotgun (WGS) entry which is preliminary data.</text>
</comment>
<evidence type="ECO:0008006" key="10">
    <source>
        <dbReference type="Google" id="ProtNLM"/>
    </source>
</evidence>
<gene>
    <name evidence="8" type="ORF">V5O48_010445</name>
</gene>
<comment type="similarity">
    <text evidence="2">Belongs to the FAD-binding monooxygenase family.</text>
</comment>
<dbReference type="InterPro" id="IPR036188">
    <property type="entry name" value="FAD/NAD-bd_sf"/>
</dbReference>
<evidence type="ECO:0000313" key="9">
    <source>
        <dbReference type="Proteomes" id="UP001465976"/>
    </source>
</evidence>
<name>A0ABR3F8V9_9AGAR</name>
<keyword evidence="5" id="KW-0521">NADP</keyword>
<dbReference type="PANTHER" id="PTHR43098">
    <property type="entry name" value="L-ORNITHINE N(5)-MONOOXYGENASE-RELATED"/>
    <property type="match status" value="1"/>
</dbReference>
<evidence type="ECO:0000313" key="8">
    <source>
        <dbReference type="EMBL" id="KAL0571529.1"/>
    </source>
</evidence>
<keyword evidence="7" id="KW-0503">Monooxygenase</keyword>
<evidence type="ECO:0000256" key="2">
    <source>
        <dbReference type="ARBA" id="ARBA00010139"/>
    </source>
</evidence>
<organism evidence="8 9">
    <name type="scientific">Marasmius crinis-equi</name>
    <dbReference type="NCBI Taxonomy" id="585013"/>
    <lineage>
        <taxon>Eukaryota</taxon>
        <taxon>Fungi</taxon>
        <taxon>Dikarya</taxon>
        <taxon>Basidiomycota</taxon>
        <taxon>Agaricomycotina</taxon>
        <taxon>Agaricomycetes</taxon>
        <taxon>Agaricomycetidae</taxon>
        <taxon>Agaricales</taxon>
        <taxon>Marasmiineae</taxon>
        <taxon>Marasmiaceae</taxon>
        <taxon>Marasmius</taxon>
    </lineage>
</organism>
<protein>
    <recommendedName>
        <fullName evidence="10">Cyclohexanone monooxygenase</fullName>
    </recommendedName>
</protein>
<accession>A0ABR3F8V9</accession>
<keyword evidence="6" id="KW-0560">Oxidoreductase</keyword>
<dbReference type="InterPro" id="IPR050775">
    <property type="entry name" value="FAD-binding_Monooxygenases"/>
</dbReference>
<dbReference type="Gene3D" id="3.50.50.60">
    <property type="entry name" value="FAD/NAD(P)-binding domain"/>
    <property type="match status" value="2"/>
</dbReference>
<evidence type="ECO:0000256" key="5">
    <source>
        <dbReference type="ARBA" id="ARBA00022857"/>
    </source>
</evidence>
<dbReference type="EMBL" id="JBAHYK010000756">
    <property type="protein sequence ID" value="KAL0571529.1"/>
    <property type="molecule type" value="Genomic_DNA"/>
</dbReference>
<dbReference type="SUPFAM" id="SSF51905">
    <property type="entry name" value="FAD/NAD(P)-binding domain"/>
    <property type="match status" value="2"/>
</dbReference>
<evidence type="ECO:0000256" key="7">
    <source>
        <dbReference type="ARBA" id="ARBA00023033"/>
    </source>
</evidence>
<dbReference type="Pfam" id="PF00743">
    <property type="entry name" value="FMO-like"/>
    <property type="match status" value="1"/>
</dbReference>
<proteinExistence type="inferred from homology"/>
<keyword evidence="9" id="KW-1185">Reference proteome</keyword>
<reference evidence="8 9" key="1">
    <citation type="submission" date="2024-02" db="EMBL/GenBank/DDBJ databases">
        <title>A draft genome for the cacao thread blight pathogen Marasmius crinis-equi.</title>
        <authorList>
            <person name="Cohen S.P."/>
            <person name="Baruah I.K."/>
            <person name="Amoako-Attah I."/>
            <person name="Bukari Y."/>
            <person name="Meinhardt L.W."/>
            <person name="Bailey B.A."/>
        </authorList>
    </citation>
    <scope>NUCLEOTIDE SEQUENCE [LARGE SCALE GENOMIC DNA]</scope>
    <source>
        <strain evidence="8 9">GH-76</strain>
    </source>
</reference>
<evidence type="ECO:0000256" key="1">
    <source>
        <dbReference type="ARBA" id="ARBA00001974"/>
    </source>
</evidence>
<evidence type="ECO:0000256" key="4">
    <source>
        <dbReference type="ARBA" id="ARBA00022827"/>
    </source>
</evidence>
<evidence type="ECO:0000256" key="6">
    <source>
        <dbReference type="ARBA" id="ARBA00023002"/>
    </source>
</evidence>
<evidence type="ECO:0000256" key="3">
    <source>
        <dbReference type="ARBA" id="ARBA00022630"/>
    </source>
</evidence>
<dbReference type="InterPro" id="IPR020946">
    <property type="entry name" value="Flavin_mOase-like"/>
</dbReference>
<keyword evidence="3" id="KW-0285">Flavoprotein</keyword>
<dbReference type="Proteomes" id="UP001465976">
    <property type="component" value="Unassembled WGS sequence"/>
</dbReference>
<dbReference type="PANTHER" id="PTHR43098:SF3">
    <property type="entry name" value="L-ORNITHINE N(5)-MONOOXYGENASE-RELATED"/>
    <property type="match status" value="1"/>
</dbReference>
<sequence>MSITNGAPEKLDVLIVGAGFAGLYQLQLYRKLGYKVKVFEAASDIGGTWYWNRYPGARVDSKVPVYQYSDESLWKDWIWTEKYPGWAEIRSYFRHVDEKLGLKKDIAFNTRVVGADWNEDEHRWMVTTENGHEVHPRFLVLATGALTVPYTPAFKGLENFEGVCHHTAQWPEQGVDVKGKKVAVIGTGASGVQVIQEIGSEVGHLTVFQRTPNICLPMRQTKLGAAKQAAEKKALYPVIYRMRPQTFGGFVFNFNTTPYFSASPEERFLRLEDAWETGGFSLLGAFPDIVTNQDVNNAVYEFWRDKVRERLHDPRMQEKLAPTVPPHPFFARRPSLEQAYFEVFNQDNVDLIDLNENAIAGFTPRGIVTGDGKEHEFDVIVLGTGFDAVTGAITRIDVRGVGGKTIAETWKDGVYTNLGMTVAGFPNMFFTYGPQAPTALSNGPSCVEPQGDWISECVQHMKRNGYTRIEATKEAEKAWKDLVMSIGDASLLTKGRGWWNGANIPGKAVEFLNFPGGIPLYLQTCREKAEKGYEGFILSSTPN</sequence>
<comment type="cofactor">
    <cofactor evidence="1">
        <name>FAD</name>
        <dbReference type="ChEBI" id="CHEBI:57692"/>
    </cofactor>
</comment>
<keyword evidence="4" id="KW-0274">FAD</keyword>